<dbReference type="Pfam" id="PF02515">
    <property type="entry name" value="CoA_transf_3"/>
    <property type="match status" value="1"/>
</dbReference>
<dbReference type="EMBL" id="UINC01219672">
    <property type="protein sequence ID" value="SVE47246.1"/>
    <property type="molecule type" value="Genomic_DNA"/>
</dbReference>
<dbReference type="InterPro" id="IPR023606">
    <property type="entry name" value="CoA-Trfase_III_dom_1_sf"/>
</dbReference>
<organism evidence="1">
    <name type="scientific">marine metagenome</name>
    <dbReference type="NCBI Taxonomy" id="408172"/>
    <lineage>
        <taxon>unclassified sequences</taxon>
        <taxon>metagenomes</taxon>
        <taxon>ecological metagenomes</taxon>
    </lineage>
</organism>
<dbReference type="PANTHER" id="PTHR48228:SF7">
    <property type="entry name" value="FATTY ACYL-COA TRANSFERASE RV3272-RELATED"/>
    <property type="match status" value="1"/>
</dbReference>
<dbReference type="PANTHER" id="PTHR48228">
    <property type="entry name" value="SUCCINYL-COA--D-CITRAMALATE COA-TRANSFERASE"/>
    <property type="match status" value="1"/>
</dbReference>
<accession>A0A383DRV3</accession>
<dbReference type="Gene3D" id="3.40.50.10540">
    <property type="entry name" value="Crotonobetainyl-coa:carnitine coa-transferase, domain 1"/>
    <property type="match status" value="1"/>
</dbReference>
<dbReference type="InterPro" id="IPR050509">
    <property type="entry name" value="CoA-transferase_III"/>
</dbReference>
<gene>
    <name evidence="1" type="ORF">METZ01_LOCUS500100</name>
</gene>
<dbReference type="InterPro" id="IPR003673">
    <property type="entry name" value="CoA-Trfase_fam_III"/>
</dbReference>
<name>A0A383DRV3_9ZZZZ</name>
<feature type="non-terminal residue" evidence="1">
    <location>
        <position position="142"/>
    </location>
</feature>
<dbReference type="GO" id="GO:0003824">
    <property type="term" value="F:catalytic activity"/>
    <property type="evidence" value="ECO:0007669"/>
    <property type="project" value="InterPro"/>
</dbReference>
<dbReference type="SUPFAM" id="SSF89796">
    <property type="entry name" value="CoA-transferase family III (CaiB/BaiF)"/>
    <property type="match status" value="1"/>
</dbReference>
<sequence length="142" mass="14865">MDWPAVRRALAGRTRDELVEAADLLGLPLGVPGTAPSQPLVASIGPGQGERPSQPVVVEFGSLWAAPLCGGLLARAGCRVVKVESVHRPDGARRGPASFFASLNSAKEEVIVDPTTKAGLEQIRRLVDGADVVLEASRPRAL</sequence>
<protein>
    <recommendedName>
        <fullName evidence="2">CoA transferase</fullName>
    </recommendedName>
</protein>
<dbReference type="AlphaFoldDB" id="A0A383DRV3"/>
<reference evidence="1" key="1">
    <citation type="submission" date="2018-05" db="EMBL/GenBank/DDBJ databases">
        <authorList>
            <person name="Lanie J.A."/>
            <person name="Ng W.-L."/>
            <person name="Kazmierczak K.M."/>
            <person name="Andrzejewski T.M."/>
            <person name="Davidsen T.M."/>
            <person name="Wayne K.J."/>
            <person name="Tettelin H."/>
            <person name="Glass J.I."/>
            <person name="Rusch D."/>
            <person name="Podicherti R."/>
            <person name="Tsui H.-C.T."/>
            <person name="Winkler M.E."/>
        </authorList>
    </citation>
    <scope>NUCLEOTIDE SEQUENCE</scope>
</reference>
<evidence type="ECO:0000313" key="1">
    <source>
        <dbReference type="EMBL" id="SVE47246.1"/>
    </source>
</evidence>
<proteinExistence type="predicted"/>
<evidence type="ECO:0008006" key="2">
    <source>
        <dbReference type="Google" id="ProtNLM"/>
    </source>
</evidence>